<feature type="transmembrane region" description="Helical" evidence="10">
    <location>
        <begin position="58"/>
        <end position="76"/>
    </location>
</feature>
<keyword evidence="10" id="KW-0406">Ion transport</keyword>
<evidence type="ECO:0000313" key="11">
    <source>
        <dbReference type="EMBL" id="OIM21529.1"/>
    </source>
</evidence>
<dbReference type="GO" id="GO:0046872">
    <property type="term" value="F:metal ion binding"/>
    <property type="evidence" value="ECO:0007669"/>
    <property type="project" value="UniProtKB-KW"/>
</dbReference>
<dbReference type="GO" id="GO:0062054">
    <property type="term" value="F:fluoride channel activity"/>
    <property type="evidence" value="ECO:0007669"/>
    <property type="project" value="UniProtKB-UniRule"/>
</dbReference>
<evidence type="ECO:0000256" key="2">
    <source>
        <dbReference type="ARBA" id="ARBA00022475"/>
    </source>
</evidence>
<keyword evidence="3 10" id="KW-0812">Transmembrane</keyword>
<dbReference type="EMBL" id="MLOK01000031">
    <property type="protein sequence ID" value="OIM21529.1"/>
    <property type="molecule type" value="Genomic_DNA"/>
</dbReference>
<keyword evidence="6 10" id="KW-0407">Ion channel</keyword>
<evidence type="ECO:0000256" key="8">
    <source>
        <dbReference type="ARBA" id="ARBA00035585"/>
    </source>
</evidence>
<organism evidence="11 12">
    <name type="scientific">Oenococcus oeni</name>
    <name type="common">Leuconostoc oenos</name>
    <dbReference type="NCBI Taxonomy" id="1247"/>
    <lineage>
        <taxon>Bacteria</taxon>
        <taxon>Bacillati</taxon>
        <taxon>Bacillota</taxon>
        <taxon>Bacilli</taxon>
        <taxon>Lactobacillales</taxon>
        <taxon>Lactobacillaceae</taxon>
        <taxon>Oenococcus</taxon>
    </lineage>
</organism>
<comment type="activity regulation">
    <text evidence="10">Na(+) is not transported, but it plays an essential structural role and its presence is essential for fluoride channel function.</text>
</comment>
<protein>
    <recommendedName>
        <fullName evidence="10">Fluoride-specific ion channel FluC</fullName>
    </recommendedName>
</protein>
<dbReference type="GO" id="GO:0005886">
    <property type="term" value="C:plasma membrane"/>
    <property type="evidence" value="ECO:0007669"/>
    <property type="project" value="UniProtKB-SubCell"/>
</dbReference>
<comment type="similarity">
    <text evidence="7 10">Belongs to the fluoride channel Fluc/FEX (TC 1.A.43) family.</text>
</comment>
<feature type="binding site" evidence="10">
    <location>
        <position position="71"/>
    </location>
    <ligand>
        <name>Na(+)</name>
        <dbReference type="ChEBI" id="CHEBI:29101"/>
        <note>structural</note>
    </ligand>
</feature>
<dbReference type="RefSeq" id="WP_032818881.1">
    <property type="nucleotide sequence ID" value="NZ_MLKQ01000104.1"/>
</dbReference>
<evidence type="ECO:0000256" key="9">
    <source>
        <dbReference type="ARBA" id="ARBA00049940"/>
    </source>
</evidence>
<comment type="caution">
    <text evidence="11">The sequence shown here is derived from an EMBL/GenBank/DDBJ whole genome shotgun (WGS) entry which is preliminary data.</text>
</comment>
<accession>A0A483BB79</accession>
<feature type="transmembrane region" description="Helical" evidence="10">
    <location>
        <begin position="96"/>
        <end position="116"/>
    </location>
</feature>
<evidence type="ECO:0000313" key="12">
    <source>
        <dbReference type="Proteomes" id="UP000181728"/>
    </source>
</evidence>
<evidence type="ECO:0000256" key="3">
    <source>
        <dbReference type="ARBA" id="ARBA00022692"/>
    </source>
</evidence>
<keyword evidence="10" id="KW-0813">Transport</keyword>
<reference evidence="11 12" key="1">
    <citation type="journal article" date="2016" name="BMC Genomics">
        <title>Consensus pan-genome assembly of the specialised wine bacterium Oenococcus oeni.</title>
        <authorList>
            <person name="Sternes P.R."/>
            <person name="Borneman A.R."/>
        </authorList>
    </citation>
    <scope>NUCLEOTIDE SEQUENCE [LARGE SCALE GENOMIC DNA]</scope>
    <source>
        <strain evidence="11 12">AWRIB661</strain>
    </source>
</reference>
<dbReference type="HAMAP" id="MF_00454">
    <property type="entry name" value="FluC"/>
    <property type="match status" value="1"/>
</dbReference>
<keyword evidence="4 10" id="KW-1133">Transmembrane helix</keyword>
<name>A0A483BB79_OENOE</name>
<feature type="transmembrane region" description="Helical" evidence="10">
    <location>
        <begin position="29"/>
        <end position="51"/>
    </location>
</feature>
<keyword evidence="2 10" id="KW-1003">Cell membrane</keyword>
<evidence type="ECO:0000256" key="4">
    <source>
        <dbReference type="ARBA" id="ARBA00022989"/>
    </source>
</evidence>
<evidence type="ECO:0000256" key="1">
    <source>
        <dbReference type="ARBA" id="ARBA00004651"/>
    </source>
</evidence>
<evidence type="ECO:0000256" key="5">
    <source>
        <dbReference type="ARBA" id="ARBA00023136"/>
    </source>
</evidence>
<keyword evidence="5 10" id="KW-0472">Membrane</keyword>
<dbReference type="PANTHER" id="PTHR28259">
    <property type="entry name" value="FLUORIDE EXPORT PROTEIN 1-RELATED"/>
    <property type="match status" value="1"/>
</dbReference>
<evidence type="ECO:0000256" key="7">
    <source>
        <dbReference type="ARBA" id="ARBA00035120"/>
    </source>
</evidence>
<sequence>MNYFLMIILGILGAESRFAIELTIDNSAYPYGTLIINMIGCFLLGFMYYFFVEAKKTINQLVAVVSTGFVGSFTTFSTFELEIFKMFQLDQYLKAISYFFVTMLSGLLFVFLGYCLSKSIIIKRKENK</sequence>
<evidence type="ECO:0000256" key="10">
    <source>
        <dbReference type="HAMAP-Rule" id="MF_00454"/>
    </source>
</evidence>
<gene>
    <name evidence="10" type="primary">fluC</name>
    <name evidence="10" type="synonym">crcB</name>
    <name evidence="11" type="ORF">ATX59_03485</name>
</gene>
<dbReference type="AlphaFoldDB" id="A0A483BB79"/>
<dbReference type="Proteomes" id="UP000181728">
    <property type="component" value="Unassembled WGS sequence"/>
</dbReference>
<dbReference type="GO" id="GO:0140114">
    <property type="term" value="P:cellular detoxification of fluoride"/>
    <property type="evidence" value="ECO:0007669"/>
    <property type="project" value="UniProtKB-UniRule"/>
</dbReference>
<feature type="binding site" evidence="10">
    <location>
        <position position="74"/>
    </location>
    <ligand>
        <name>Na(+)</name>
        <dbReference type="ChEBI" id="CHEBI:29101"/>
        <note>structural</note>
    </ligand>
</feature>
<dbReference type="InterPro" id="IPR003691">
    <property type="entry name" value="FluC"/>
</dbReference>
<keyword evidence="10" id="KW-0915">Sodium</keyword>
<comment type="function">
    <text evidence="9 10">Fluoride-specific ion channel. Important for reducing fluoride concentration in the cell, thus reducing its toxicity.</text>
</comment>
<comment type="subcellular location">
    <subcellularLocation>
        <location evidence="1 10">Cell membrane</location>
        <topology evidence="1 10">Multi-pass membrane protein</topology>
    </subcellularLocation>
</comment>
<proteinExistence type="inferred from homology"/>
<keyword evidence="10" id="KW-0479">Metal-binding</keyword>
<comment type="catalytic activity">
    <reaction evidence="8">
        <text>fluoride(in) = fluoride(out)</text>
        <dbReference type="Rhea" id="RHEA:76159"/>
        <dbReference type="ChEBI" id="CHEBI:17051"/>
    </reaction>
    <physiologicalReaction direction="left-to-right" evidence="8">
        <dbReference type="Rhea" id="RHEA:76160"/>
    </physiologicalReaction>
</comment>
<dbReference type="NCBIfam" id="TIGR00494">
    <property type="entry name" value="crcB"/>
    <property type="match status" value="1"/>
</dbReference>
<dbReference type="PANTHER" id="PTHR28259:SF1">
    <property type="entry name" value="FLUORIDE EXPORT PROTEIN 1-RELATED"/>
    <property type="match status" value="1"/>
</dbReference>
<dbReference type="Pfam" id="PF02537">
    <property type="entry name" value="CRCB"/>
    <property type="match status" value="1"/>
</dbReference>
<evidence type="ECO:0000256" key="6">
    <source>
        <dbReference type="ARBA" id="ARBA00023303"/>
    </source>
</evidence>